<evidence type="ECO:0000313" key="2">
    <source>
        <dbReference type="EMBL" id="WFT75893.1"/>
    </source>
</evidence>
<dbReference type="EMBL" id="CP121671">
    <property type="protein sequence ID" value="WFT75893.1"/>
    <property type="molecule type" value="Genomic_DNA"/>
</dbReference>
<keyword evidence="3" id="KW-1185">Reference proteome</keyword>
<feature type="domain" description="DinB-like" evidence="1">
    <location>
        <begin position="24"/>
        <end position="152"/>
    </location>
</feature>
<dbReference type="InterPro" id="IPR024775">
    <property type="entry name" value="DinB-like"/>
</dbReference>
<gene>
    <name evidence="2" type="ORF">P9989_05785</name>
</gene>
<sequence>MNGLDFSKKQQVIRHLEESIDWVQSLNQLPEESWRLPVEEGKWSVAEVIRHLALWDDFIIHKRLPYLFTSQNLPVVPDPEVINSKAAIQARNDSIEETVELFKQTRSELLEGLRDIEDIRYDESLTLKSRKESLYDYLKGIMEHDEHHFEQIKQVINEKDA</sequence>
<dbReference type="Gene3D" id="1.20.120.450">
    <property type="entry name" value="dinb family like domain"/>
    <property type="match status" value="1"/>
</dbReference>
<evidence type="ECO:0000259" key="1">
    <source>
        <dbReference type="Pfam" id="PF12867"/>
    </source>
</evidence>
<dbReference type="Pfam" id="PF12867">
    <property type="entry name" value="DinB_2"/>
    <property type="match status" value="1"/>
</dbReference>
<organism evidence="2 3">
    <name type="scientific">Halobacillus naozhouensis</name>
    <dbReference type="NCBI Taxonomy" id="554880"/>
    <lineage>
        <taxon>Bacteria</taxon>
        <taxon>Bacillati</taxon>
        <taxon>Bacillota</taxon>
        <taxon>Bacilli</taxon>
        <taxon>Bacillales</taxon>
        <taxon>Bacillaceae</taxon>
        <taxon>Halobacillus</taxon>
    </lineage>
</organism>
<accession>A0ABY8J3B7</accession>
<evidence type="ECO:0000313" key="3">
    <source>
        <dbReference type="Proteomes" id="UP001221597"/>
    </source>
</evidence>
<protein>
    <submittedName>
        <fullName evidence="2">DinB family protein</fullName>
    </submittedName>
</protein>
<reference evidence="2 3" key="1">
    <citation type="submission" date="2023-04" db="EMBL/GenBank/DDBJ databases">
        <title>Genome sequence of Halobacillus naozhouensis KACC 21980.</title>
        <authorList>
            <person name="Kim S."/>
            <person name="Heo J."/>
            <person name="Kwon S.-W."/>
        </authorList>
    </citation>
    <scope>NUCLEOTIDE SEQUENCE [LARGE SCALE GENOMIC DNA]</scope>
    <source>
        <strain evidence="2 3">KCTC 13234</strain>
    </source>
</reference>
<dbReference type="RefSeq" id="WP_283077856.1">
    <property type="nucleotide sequence ID" value="NZ_CP121671.1"/>
</dbReference>
<name>A0ABY8J3B7_9BACI</name>
<dbReference type="SUPFAM" id="SSF109854">
    <property type="entry name" value="DinB/YfiT-like putative metalloenzymes"/>
    <property type="match status" value="1"/>
</dbReference>
<dbReference type="Proteomes" id="UP001221597">
    <property type="component" value="Chromosome"/>
</dbReference>
<dbReference type="InterPro" id="IPR034660">
    <property type="entry name" value="DinB/YfiT-like"/>
</dbReference>
<proteinExistence type="predicted"/>